<proteinExistence type="predicted"/>
<dbReference type="RefSeq" id="WP_234863754.1">
    <property type="nucleotide sequence ID" value="NZ_JAKEVY010000001.1"/>
</dbReference>
<dbReference type="EMBL" id="JAKEVY010000001">
    <property type="protein sequence ID" value="MCF1713252.1"/>
    <property type="molecule type" value="Genomic_DNA"/>
</dbReference>
<accession>A0ABS9BCL9</accession>
<protein>
    <recommendedName>
        <fullName evidence="3">Lipid A 3-O-deacylase PagL</fullName>
    </recommendedName>
</protein>
<keyword evidence="2" id="KW-1185">Reference proteome</keyword>
<evidence type="ECO:0000313" key="1">
    <source>
        <dbReference type="EMBL" id="MCF1713252.1"/>
    </source>
</evidence>
<evidence type="ECO:0008006" key="3">
    <source>
        <dbReference type="Google" id="ProtNLM"/>
    </source>
</evidence>
<reference evidence="1 2" key="1">
    <citation type="submission" date="2022-01" db="EMBL/GenBank/DDBJ databases">
        <title>Flavihumibacter sp. nov., isolated from sediment of a river.</title>
        <authorList>
            <person name="Liu H."/>
        </authorList>
    </citation>
    <scope>NUCLEOTIDE SEQUENCE [LARGE SCALE GENOMIC DNA]</scope>
    <source>
        <strain evidence="1 2">RY-1</strain>
    </source>
</reference>
<organism evidence="1 2">
    <name type="scientific">Flavihumibacter fluminis</name>
    <dbReference type="NCBI Taxonomy" id="2909236"/>
    <lineage>
        <taxon>Bacteria</taxon>
        <taxon>Pseudomonadati</taxon>
        <taxon>Bacteroidota</taxon>
        <taxon>Chitinophagia</taxon>
        <taxon>Chitinophagales</taxon>
        <taxon>Chitinophagaceae</taxon>
        <taxon>Flavihumibacter</taxon>
    </lineage>
</organism>
<evidence type="ECO:0000313" key="2">
    <source>
        <dbReference type="Proteomes" id="UP001200145"/>
    </source>
</evidence>
<dbReference type="Proteomes" id="UP001200145">
    <property type="component" value="Unassembled WGS sequence"/>
</dbReference>
<gene>
    <name evidence="1" type="ORF">L0U88_01260</name>
</gene>
<comment type="caution">
    <text evidence="1">The sequence shown here is derived from an EMBL/GenBank/DDBJ whole genome shotgun (WGS) entry which is preliminary data.</text>
</comment>
<sequence>MRGLFFIIFLLSGIHVCAQQHRISLGLGHTHVSQGKIDNNTKWLALASWSLNYDYWINNKWAIGLQNDIILESFVINNSKNKEIERNYPWAIVPVVLYKPGKHFSFLAGVGTETAHGHSSLWLTRLGIEYGYHLPKNWELGAACVWDNKWNNYNSWGLALTVSKILSRNTSH</sequence>
<name>A0ABS9BCL9_9BACT</name>